<dbReference type="AlphaFoldDB" id="A0A401GLE7"/>
<feature type="region of interest" description="Disordered" evidence="1">
    <location>
        <begin position="220"/>
        <end position="274"/>
    </location>
</feature>
<evidence type="ECO:0000313" key="3">
    <source>
        <dbReference type="Proteomes" id="UP000287166"/>
    </source>
</evidence>
<proteinExistence type="predicted"/>
<dbReference type="RefSeq" id="XP_027613916.1">
    <property type="nucleotide sequence ID" value="XM_027758115.1"/>
</dbReference>
<protein>
    <submittedName>
        <fullName evidence="2">Uncharacterized protein</fullName>
    </submittedName>
</protein>
<dbReference type="GeneID" id="38779920"/>
<reference evidence="2 3" key="1">
    <citation type="journal article" date="2018" name="Sci. Rep.">
        <title>Genome sequence of the cauliflower mushroom Sparassis crispa (Hanabiratake) and its association with beneficial usage.</title>
        <authorList>
            <person name="Kiyama R."/>
            <person name="Furutani Y."/>
            <person name="Kawaguchi K."/>
            <person name="Nakanishi T."/>
        </authorList>
    </citation>
    <scope>NUCLEOTIDE SEQUENCE [LARGE SCALE GENOMIC DNA]</scope>
</reference>
<evidence type="ECO:0000313" key="2">
    <source>
        <dbReference type="EMBL" id="GBE83003.1"/>
    </source>
</evidence>
<name>A0A401GLE7_9APHY</name>
<dbReference type="InParanoid" id="A0A401GLE7"/>
<sequence length="274" mass="29076">MDSLISSPANPNLNSNHGPRASSIPQEVHLNPGLATEASRAYHGPHQHSYPGATQQLESWAQGSGVNTHARIDVHPLVRHLPIQTASEHARRPNANTLGAQARSNSGYTAVHASAGFYPGFTAVQASTPSHIFLPPSVPASRSARHRNETIAQAMAAPPAAFSAPISSAPRVVSASEYARRQPSPIQPSPMPYFLTPAPPYEALPSYDDVAPPMPPVSFTPVIEEDGHTAESGENEARPENGDGEANQEDEENQEEVEIGLLSPIAINVSALPQ</sequence>
<feature type="region of interest" description="Disordered" evidence="1">
    <location>
        <begin position="1"/>
        <end position="26"/>
    </location>
</feature>
<dbReference type="EMBL" id="BFAD01000005">
    <property type="protein sequence ID" value="GBE83003.1"/>
    <property type="molecule type" value="Genomic_DNA"/>
</dbReference>
<feature type="compositionally biased region" description="Basic and acidic residues" evidence="1">
    <location>
        <begin position="225"/>
        <end position="241"/>
    </location>
</feature>
<accession>A0A401GLE7</accession>
<gene>
    <name evidence="2" type="ORF">SCP_0500460</name>
</gene>
<dbReference type="Proteomes" id="UP000287166">
    <property type="component" value="Unassembled WGS sequence"/>
</dbReference>
<feature type="compositionally biased region" description="Acidic residues" evidence="1">
    <location>
        <begin position="242"/>
        <end position="258"/>
    </location>
</feature>
<evidence type="ECO:0000256" key="1">
    <source>
        <dbReference type="SAM" id="MobiDB-lite"/>
    </source>
</evidence>
<comment type="caution">
    <text evidence="2">The sequence shown here is derived from an EMBL/GenBank/DDBJ whole genome shotgun (WGS) entry which is preliminary data.</text>
</comment>
<feature type="compositionally biased region" description="Polar residues" evidence="1">
    <location>
        <begin position="1"/>
        <end position="17"/>
    </location>
</feature>
<organism evidence="2 3">
    <name type="scientific">Sparassis crispa</name>
    <dbReference type="NCBI Taxonomy" id="139825"/>
    <lineage>
        <taxon>Eukaryota</taxon>
        <taxon>Fungi</taxon>
        <taxon>Dikarya</taxon>
        <taxon>Basidiomycota</taxon>
        <taxon>Agaricomycotina</taxon>
        <taxon>Agaricomycetes</taxon>
        <taxon>Polyporales</taxon>
        <taxon>Sparassidaceae</taxon>
        <taxon>Sparassis</taxon>
    </lineage>
</organism>
<keyword evidence="3" id="KW-1185">Reference proteome</keyword>